<dbReference type="Proteomes" id="UP000632339">
    <property type="component" value="Unassembled WGS sequence"/>
</dbReference>
<dbReference type="InterPro" id="IPR003961">
    <property type="entry name" value="FN3_dom"/>
</dbReference>
<dbReference type="Gene3D" id="2.60.40.10">
    <property type="entry name" value="Immunoglobulins"/>
    <property type="match status" value="1"/>
</dbReference>
<dbReference type="CDD" id="cd00063">
    <property type="entry name" value="FN3"/>
    <property type="match status" value="1"/>
</dbReference>
<name>A0ABQ2IGE6_9BACT</name>
<keyword evidence="2" id="KW-1185">Reference proteome</keyword>
<organism evidence="1 2">
    <name type="scientific">Dyadobacter beijingensis</name>
    <dbReference type="NCBI Taxonomy" id="365489"/>
    <lineage>
        <taxon>Bacteria</taxon>
        <taxon>Pseudomonadati</taxon>
        <taxon>Bacteroidota</taxon>
        <taxon>Cytophagia</taxon>
        <taxon>Cytophagales</taxon>
        <taxon>Spirosomataceae</taxon>
        <taxon>Dyadobacter</taxon>
    </lineage>
</organism>
<protein>
    <recommendedName>
        <fullName evidence="3">Fibronectin type-III domain-containing protein</fullName>
    </recommendedName>
</protein>
<accession>A0ABQ2IGE6</accession>
<sequence>MLVQGCGMFTAVDPLPPAFSKLEVIDIKRNEITVSGTISNPDSKNDRQEKKSGNIREYGLVYGTAPALDVQKDKVIKLGETPAQTPISIQNQKIGSLAADTRYFVALYARNEGGGMAYSETVEVKTTVSPAISVTRTSVKITGSGGSGYDLDAGNVVAASDPKADVTMDLFTITGRGTTLSIAPTGKLQMKNLGVIDYGKLAYLDLALMTDLSTANIGYLVNAQTANTVIAFKTGEGRIGKWRIEAAAANELTISLVTYDN</sequence>
<evidence type="ECO:0000313" key="2">
    <source>
        <dbReference type="Proteomes" id="UP000632339"/>
    </source>
</evidence>
<dbReference type="InterPro" id="IPR036116">
    <property type="entry name" value="FN3_sf"/>
</dbReference>
<gene>
    <name evidence="1" type="ORF">GCM10010967_50970</name>
</gene>
<dbReference type="EMBL" id="BMLI01000003">
    <property type="protein sequence ID" value="GGN08988.1"/>
    <property type="molecule type" value="Genomic_DNA"/>
</dbReference>
<dbReference type="SUPFAM" id="SSF49265">
    <property type="entry name" value="Fibronectin type III"/>
    <property type="match status" value="1"/>
</dbReference>
<dbReference type="InterPro" id="IPR013783">
    <property type="entry name" value="Ig-like_fold"/>
</dbReference>
<reference evidence="2" key="1">
    <citation type="journal article" date="2019" name="Int. J. Syst. Evol. Microbiol.">
        <title>The Global Catalogue of Microorganisms (GCM) 10K type strain sequencing project: providing services to taxonomists for standard genome sequencing and annotation.</title>
        <authorList>
            <consortium name="The Broad Institute Genomics Platform"/>
            <consortium name="The Broad Institute Genome Sequencing Center for Infectious Disease"/>
            <person name="Wu L."/>
            <person name="Ma J."/>
        </authorList>
    </citation>
    <scope>NUCLEOTIDE SEQUENCE [LARGE SCALE GENOMIC DNA]</scope>
    <source>
        <strain evidence="2">CGMCC 1.6375</strain>
    </source>
</reference>
<proteinExistence type="predicted"/>
<evidence type="ECO:0008006" key="3">
    <source>
        <dbReference type="Google" id="ProtNLM"/>
    </source>
</evidence>
<comment type="caution">
    <text evidence="1">The sequence shown here is derived from an EMBL/GenBank/DDBJ whole genome shotgun (WGS) entry which is preliminary data.</text>
</comment>
<evidence type="ECO:0000313" key="1">
    <source>
        <dbReference type="EMBL" id="GGN08988.1"/>
    </source>
</evidence>